<evidence type="ECO:0000313" key="2">
    <source>
        <dbReference type="EMBL" id="TFK57570.1"/>
    </source>
</evidence>
<feature type="compositionally biased region" description="Basic and acidic residues" evidence="1">
    <location>
        <begin position="89"/>
        <end position="148"/>
    </location>
</feature>
<dbReference type="Proteomes" id="UP000305948">
    <property type="component" value="Unassembled WGS sequence"/>
</dbReference>
<sequence>MPPAISFAHMWLSSRQCSRLPMNGRLCQRAFQKEKKPAKRLDTSHGRHMTCDEALDYLAKAQWEATMKDLHKEAGPVFKQWRNKIMEFERDEKKKKDDAEKNRRKEEKAQDHEKKEEEKRLEKAKAKTAKQEERKSVKALREAEEAARKAARLAARRKGKGRKARTIVEAAADRDELDSAKLPRPKLRPRYQGAHSGTRSATAEHDVPSISPSQPTSNFTPELQNFAQTRKVDSSCQPINHNDSSGSKVAPLRRSTRLRES</sequence>
<dbReference type="EMBL" id="ML213503">
    <property type="protein sequence ID" value="TFK57570.1"/>
    <property type="molecule type" value="Genomic_DNA"/>
</dbReference>
<feature type="compositionally biased region" description="Basic residues" evidence="1">
    <location>
        <begin position="149"/>
        <end position="165"/>
    </location>
</feature>
<protein>
    <submittedName>
        <fullName evidence="2">Uncharacterized protein</fullName>
    </submittedName>
</protein>
<feature type="region of interest" description="Disordered" evidence="1">
    <location>
        <begin position="89"/>
        <end position="261"/>
    </location>
</feature>
<evidence type="ECO:0000313" key="3">
    <source>
        <dbReference type="Proteomes" id="UP000305948"/>
    </source>
</evidence>
<keyword evidence="3" id="KW-1185">Reference proteome</keyword>
<feature type="compositionally biased region" description="Basic and acidic residues" evidence="1">
    <location>
        <begin position="171"/>
        <end position="181"/>
    </location>
</feature>
<organism evidence="2 3">
    <name type="scientific">Heliocybe sulcata</name>
    <dbReference type="NCBI Taxonomy" id="5364"/>
    <lineage>
        <taxon>Eukaryota</taxon>
        <taxon>Fungi</taxon>
        <taxon>Dikarya</taxon>
        <taxon>Basidiomycota</taxon>
        <taxon>Agaricomycotina</taxon>
        <taxon>Agaricomycetes</taxon>
        <taxon>Gloeophyllales</taxon>
        <taxon>Gloeophyllaceae</taxon>
        <taxon>Heliocybe</taxon>
    </lineage>
</organism>
<reference evidence="2 3" key="1">
    <citation type="journal article" date="2019" name="Nat. Ecol. Evol.">
        <title>Megaphylogeny resolves global patterns of mushroom evolution.</title>
        <authorList>
            <person name="Varga T."/>
            <person name="Krizsan K."/>
            <person name="Foldi C."/>
            <person name="Dima B."/>
            <person name="Sanchez-Garcia M."/>
            <person name="Sanchez-Ramirez S."/>
            <person name="Szollosi G.J."/>
            <person name="Szarkandi J.G."/>
            <person name="Papp V."/>
            <person name="Albert L."/>
            <person name="Andreopoulos W."/>
            <person name="Angelini C."/>
            <person name="Antonin V."/>
            <person name="Barry K.W."/>
            <person name="Bougher N.L."/>
            <person name="Buchanan P."/>
            <person name="Buyck B."/>
            <person name="Bense V."/>
            <person name="Catcheside P."/>
            <person name="Chovatia M."/>
            <person name="Cooper J."/>
            <person name="Damon W."/>
            <person name="Desjardin D."/>
            <person name="Finy P."/>
            <person name="Geml J."/>
            <person name="Haridas S."/>
            <person name="Hughes K."/>
            <person name="Justo A."/>
            <person name="Karasinski D."/>
            <person name="Kautmanova I."/>
            <person name="Kiss B."/>
            <person name="Kocsube S."/>
            <person name="Kotiranta H."/>
            <person name="LaButti K.M."/>
            <person name="Lechner B.E."/>
            <person name="Liimatainen K."/>
            <person name="Lipzen A."/>
            <person name="Lukacs Z."/>
            <person name="Mihaltcheva S."/>
            <person name="Morgado L.N."/>
            <person name="Niskanen T."/>
            <person name="Noordeloos M.E."/>
            <person name="Ohm R.A."/>
            <person name="Ortiz-Santana B."/>
            <person name="Ovrebo C."/>
            <person name="Racz N."/>
            <person name="Riley R."/>
            <person name="Savchenko A."/>
            <person name="Shiryaev A."/>
            <person name="Soop K."/>
            <person name="Spirin V."/>
            <person name="Szebenyi C."/>
            <person name="Tomsovsky M."/>
            <person name="Tulloss R.E."/>
            <person name="Uehling J."/>
            <person name="Grigoriev I.V."/>
            <person name="Vagvolgyi C."/>
            <person name="Papp T."/>
            <person name="Martin F.M."/>
            <person name="Miettinen O."/>
            <person name="Hibbett D.S."/>
            <person name="Nagy L.G."/>
        </authorList>
    </citation>
    <scope>NUCLEOTIDE SEQUENCE [LARGE SCALE GENOMIC DNA]</scope>
    <source>
        <strain evidence="2 3">OMC1185</strain>
    </source>
</reference>
<accession>A0A5C3NK16</accession>
<proteinExistence type="predicted"/>
<name>A0A5C3NK16_9AGAM</name>
<dbReference type="AlphaFoldDB" id="A0A5C3NK16"/>
<gene>
    <name evidence="2" type="ORF">OE88DRAFT_1804088</name>
</gene>
<evidence type="ECO:0000256" key="1">
    <source>
        <dbReference type="SAM" id="MobiDB-lite"/>
    </source>
</evidence>
<dbReference type="OrthoDB" id="3066072at2759"/>
<feature type="compositionally biased region" description="Polar residues" evidence="1">
    <location>
        <begin position="210"/>
        <end position="247"/>
    </location>
</feature>